<keyword evidence="1" id="KW-0245">EGF-like domain</keyword>
<evidence type="ECO:0000256" key="2">
    <source>
        <dbReference type="ARBA" id="ARBA00022737"/>
    </source>
</evidence>
<dbReference type="Gene3D" id="2.120.10.30">
    <property type="entry name" value="TolB, C-terminal domain"/>
    <property type="match status" value="1"/>
</dbReference>
<dbReference type="InterPro" id="IPR011042">
    <property type="entry name" value="6-blade_b-propeller_TolB-like"/>
</dbReference>
<organism evidence="6 7">
    <name type="scientific">Xenotaenia resolanae</name>
    <dbReference type="NCBI Taxonomy" id="208358"/>
    <lineage>
        <taxon>Eukaryota</taxon>
        <taxon>Metazoa</taxon>
        <taxon>Chordata</taxon>
        <taxon>Craniata</taxon>
        <taxon>Vertebrata</taxon>
        <taxon>Euteleostomi</taxon>
        <taxon>Actinopterygii</taxon>
        <taxon>Neopterygii</taxon>
        <taxon>Teleostei</taxon>
        <taxon>Neoteleostei</taxon>
        <taxon>Acanthomorphata</taxon>
        <taxon>Ovalentaria</taxon>
        <taxon>Atherinomorphae</taxon>
        <taxon>Cyprinodontiformes</taxon>
        <taxon>Goodeidae</taxon>
        <taxon>Xenotaenia</taxon>
    </lineage>
</organism>
<evidence type="ECO:0000259" key="5">
    <source>
        <dbReference type="Pfam" id="PF25021"/>
    </source>
</evidence>
<comment type="caution">
    <text evidence="6">The sequence shown here is derived from an EMBL/GenBank/DDBJ whole genome shotgun (WGS) entry which is preliminary data.</text>
</comment>
<feature type="domain" description="Teneurin NHL" evidence="5">
    <location>
        <begin position="3"/>
        <end position="109"/>
    </location>
</feature>
<sequence>MMAPLVCVCVCLTSQVRLEWPTDLAINPLENSLYILDNNIVLQVSESLQVRIVAGRPIHCQVPGIDHHLVSRAAVRATLEAAKAIALSHLGTLFIAETDERRINRIQQVI</sequence>
<reference evidence="6 7" key="1">
    <citation type="submission" date="2021-06" db="EMBL/GenBank/DDBJ databases">
        <authorList>
            <person name="Palmer J.M."/>
        </authorList>
    </citation>
    <scope>NUCLEOTIDE SEQUENCE [LARGE SCALE GENOMIC DNA]</scope>
    <source>
        <strain evidence="6 7">XR_2019</strain>
        <tissue evidence="6">Muscle</tissue>
    </source>
</reference>
<evidence type="ECO:0000313" key="6">
    <source>
        <dbReference type="EMBL" id="MEQ2278494.1"/>
    </source>
</evidence>
<gene>
    <name evidence="6" type="primary">TENM1_3</name>
    <name evidence="6" type="ORF">XENORESO_019659</name>
</gene>
<dbReference type="InterPro" id="IPR056822">
    <property type="entry name" value="TEN_NHL"/>
</dbReference>
<feature type="signal peptide" evidence="4">
    <location>
        <begin position="1"/>
        <end position="18"/>
    </location>
</feature>
<accession>A0ABV0X9V6</accession>
<dbReference type="InterPro" id="IPR051216">
    <property type="entry name" value="Teneurin"/>
</dbReference>
<dbReference type="Proteomes" id="UP001444071">
    <property type="component" value="Unassembled WGS sequence"/>
</dbReference>
<evidence type="ECO:0000256" key="4">
    <source>
        <dbReference type="SAM" id="SignalP"/>
    </source>
</evidence>
<keyword evidence="4" id="KW-0732">Signal</keyword>
<dbReference type="PANTHER" id="PTHR11219">
    <property type="entry name" value="TENEURIN AND N-ACETYLGLUCOSAMINE-1-PHOSPHODIESTER ALPHA-N-ACETYLGLUCOSAMINIDASE"/>
    <property type="match status" value="1"/>
</dbReference>
<evidence type="ECO:0000256" key="3">
    <source>
        <dbReference type="ARBA" id="ARBA00023157"/>
    </source>
</evidence>
<dbReference type="EMBL" id="JAHRIM010097426">
    <property type="protein sequence ID" value="MEQ2278494.1"/>
    <property type="molecule type" value="Genomic_DNA"/>
</dbReference>
<feature type="chain" id="PRO_5047457787" evidence="4">
    <location>
        <begin position="19"/>
        <end position="110"/>
    </location>
</feature>
<feature type="non-terminal residue" evidence="6">
    <location>
        <position position="110"/>
    </location>
</feature>
<protein>
    <submittedName>
        <fullName evidence="6">Teneurin-1</fullName>
    </submittedName>
</protein>
<evidence type="ECO:0000313" key="7">
    <source>
        <dbReference type="Proteomes" id="UP001444071"/>
    </source>
</evidence>
<keyword evidence="3" id="KW-1015">Disulfide bond</keyword>
<evidence type="ECO:0000256" key="1">
    <source>
        <dbReference type="ARBA" id="ARBA00022536"/>
    </source>
</evidence>
<proteinExistence type="predicted"/>
<dbReference type="PANTHER" id="PTHR11219:SF7">
    <property type="entry name" value="TENEURIN-1"/>
    <property type="match status" value="1"/>
</dbReference>
<keyword evidence="2" id="KW-0677">Repeat</keyword>
<name>A0ABV0X9V6_9TELE</name>
<dbReference type="Pfam" id="PF25021">
    <property type="entry name" value="TEN_NHL"/>
    <property type="match status" value="1"/>
</dbReference>
<keyword evidence="7" id="KW-1185">Reference proteome</keyword>